<sequence>MADFYDFSDVFGSNPNIAYDEQSRAKIHHHRQLLENELFIDRLLKALGVRKASKRYPPDSNQELQELFQQIASSSSPNHYKHSVLYYLLKDLSQPKAHSSADFAKTSYLPDKYRTFVDGIWYLDRLKFERALDYLTEPALTPTFPEEILYTLCRHTPQDDVTLPIAYYQTVSPSIKSGKVLETYILTLGRASITEAFYFSRTQGELNHRVLFERLITFVHANSSGATKANRGVELISLPLDEDEEAWFNEYLKDGKGSTLPGATDTLIMRGISTGRPDSNLQHRRRASSQKIGGINWETLTNRAQTG</sequence>
<accession>A0AA39V5I9</accession>
<protein>
    <recommendedName>
        <fullName evidence="3">ELYS-like domain-containing protein</fullName>
    </recommendedName>
</protein>
<dbReference type="Pfam" id="PF13934">
    <property type="entry name" value="ELYS"/>
    <property type="match status" value="1"/>
</dbReference>
<feature type="domain" description="ELYS-like" evidence="3">
    <location>
        <begin position="38"/>
        <end position="254"/>
    </location>
</feature>
<dbReference type="PANTHER" id="PTHR21583:SF8">
    <property type="entry name" value="PROTEIN ELYS"/>
    <property type="match status" value="1"/>
</dbReference>
<keyword evidence="2" id="KW-0539">Nucleus</keyword>
<evidence type="ECO:0000313" key="4">
    <source>
        <dbReference type="EMBL" id="KAK0516957.1"/>
    </source>
</evidence>
<comment type="caution">
    <text evidence="4">The sequence shown here is derived from an EMBL/GenBank/DDBJ whole genome shotgun (WGS) entry which is preliminary data.</text>
</comment>
<evidence type="ECO:0000256" key="2">
    <source>
        <dbReference type="ARBA" id="ARBA00023242"/>
    </source>
</evidence>
<dbReference type="Proteomes" id="UP001166286">
    <property type="component" value="Unassembled WGS sequence"/>
</dbReference>
<comment type="subcellular location">
    <subcellularLocation>
        <location evidence="1">Nucleus</location>
    </subcellularLocation>
</comment>
<dbReference type="InterPro" id="IPR025151">
    <property type="entry name" value="ELYS_dom"/>
</dbReference>
<dbReference type="GO" id="GO:0005634">
    <property type="term" value="C:nucleus"/>
    <property type="evidence" value="ECO:0007669"/>
    <property type="project" value="UniProtKB-SubCell"/>
</dbReference>
<evidence type="ECO:0000256" key="1">
    <source>
        <dbReference type="ARBA" id="ARBA00004123"/>
    </source>
</evidence>
<dbReference type="AlphaFoldDB" id="A0AA39V5I9"/>
<organism evidence="4 5">
    <name type="scientific">Cladonia borealis</name>
    <dbReference type="NCBI Taxonomy" id="184061"/>
    <lineage>
        <taxon>Eukaryota</taxon>
        <taxon>Fungi</taxon>
        <taxon>Dikarya</taxon>
        <taxon>Ascomycota</taxon>
        <taxon>Pezizomycotina</taxon>
        <taxon>Lecanoromycetes</taxon>
        <taxon>OSLEUM clade</taxon>
        <taxon>Lecanoromycetidae</taxon>
        <taxon>Lecanorales</taxon>
        <taxon>Lecanorineae</taxon>
        <taxon>Cladoniaceae</taxon>
        <taxon>Cladonia</taxon>
    </lineage>
</organism>
<name>A0AA39V5I9_9LECA</name>
<dbReference type="EMBL" id="JAFEKC020000001">
    <property type="protein sequence ID" value="KAK0516957.1"/>
    <property type="molecule type" value="Genomic_DNA"/>
</dbReference>
<evidence type="ECO:0000313" key="5">
    <source>
        <dbReference type="Proteomes" id="UP001166286"/>
    </source>
</evidence>
<proteinExistence type="predicted"/>
<reference evidence="4" key="1">
    <citation type="submission" date="2023-03" db="EMBL/GenBank/DDBJ databases">
        <title>Complete genome of Cladonia borealis.</title>
        <authorList>
            <person name="Park H."/>
        </authorList>
    </citation>
    <scope>NUCLEOTIDE SEQUENCE</scope>
    <source>
        <strain evidence="4">ANT050790</strain>
    </source>
</reference>
<evidence type="ECO:0000259" key="3">
    <source>
        <dbReference type="Pfam" id="PF13934"/>
    </source>
</evidence>
<dbReference type="InterPro" id="IPR052620">
    <property type="entry name" value="ELYS/MEL-28_NucAsmblyFactor"/>
</dbReference>
<keyword evidence="5" id="KW-1185">Reference proteome</keyword>
<dbReference type="PANTHER" id="PTHR21583">
    <property type="entry name" value="ELYS PROTEIN"/>
    <property type="match status" value="1"/>
</dbReference>
<gene>
    <name evidence="4" type="ORF">JMJ35_000112</name>
</gene>